<protein>
    <submittedName>
        <fullName evidence="1">Uncharacterized protein</fullName>
    </submittedName>
</protein>
<accession>A0A841GUP1</accession>
<proteinExistence type="predicted"/>
<dbReference type="EMBL" id="JACHIA010000002">
    <property type="protein sequence ID" value="MBB6069158.1"/>
    <property type="molecule type" value="Genomic_DNA"/>
</dbReference>
<keyword evidence="2" id="KW-1185">Reference proteome</keyword>
<gene>
    <name evidence="1" type="ORF">HNQ61_000773</name>
</gene>
<sequence>MWMFMTALWVVMLLAPLALLVALLPAGRDCPRCGGETILLRTRMLLAARRFFGRRWCTACGWEGVMRAGSNAPVPALAHAAGPHEEADDDAVWRPERNDTLF</sequence>
<dbReference type="AlphaFoldDB" id="A0A841GUP1"/>
<organism evidence="1 2">
    <name type="scientific">Longimicrobium terrae</name>
    <dbReference type="NCBI Taxonomy" id="1639882"/>
    <lineage>
        <taxon>Bacteria</taxon>
        <taxon>Pseudomonadati</taxon>
        <taxon>Gemmatimonadota</taxon>
        <taxon>Longimicrobiia</taxon>
        <taxon>Longimicrobiales</taxon>
        <taxon>Longimicrobiaceae</taxon>
        <taxon>Longimicrobium</taxon>
    </lineage>
</organism>
<evidence type="ECO:0000313" key="1">
    <source>
        <dbReference type="EMBL" id="MBB6069158.1"/>
    </source>
</evidence>
<name>A0A841GUP1_9BACT</name>
<evidence type="ECO:0000313" key="2">
    <source>
        <dbReference type="Proteomes" id="UP000582837"/>
    </source>
</evidence>
<dbReference type="Proteomes" id="UP000582837">
    <property type="component" value="Unassembled WGS sequence"/>
</dbReference>
<comment type="caution">
    <text evidence="1">The sequence shown here is derived from an EMBL/GenBank/DDBJ whole genome shotgun (WGS) entry which is preliminary data.</text>
</comment>
<dbReference type="RefSeq" id="WP_170038140.1">
    <property type="nucleotide sequence ID" value="NZ_JABDTL010000002.1"/>
</dbReference>
<reference evidence="1 2" key="1">
    <citation type="submission" date="2020-08" db="EMBL/GenBank/DDBJ databases">
        <title>Genomic Encyclopedia of Type Strains, Phase IV (KMG-IV): sequencing the most valuable type-strain genomes for metagenomic binning, comparative biology and taxonomic classification.</title>
        <authorList>
            <person name="Goeker M."/>
        </authorList>
    </citation>
    <scope>NUCLEOTIDE SEQUENCE [LARGE SCALE GENOMIC DNA]</scope>
    <source>
        <strain evidence="1 2">DSM 29007</strain>
    </source>
</reference>